<accession>A0A371HJG5</accession>
<dbReference type="Gene3D" id="3.30.40.10">
    <property type="entry name" value="Zinc/RING finger domain, C3HC4 (zinc finger)"/>
    <property type="match status" value="1"/>
</dbReference>
<evidence type="ECO:0000256" key="1">
    <source>
        <dbReference type="ARBA" id="ARBA00004370"/>
    </source>
</evidence>
<dbReference type="PANTHER" id="PTHR46151">
    <property type="entry name" value="NEP1-INTERACTING PROTEIN-LIKE 2"/>
    <property type="match status" value="1"/>
</dbReference>
<dbReference type="InterPro" id="IPR001841">
    <property type="entry name" value="Znf_RING"/>
</dbReference>
<dbReference type="OrthoDB" id="8062037at2759"/>
<dbReference type="Proteomes" id="UP000257109">
    <property type="component" value="Unassembled WGS sequence"/>
</dbReference>
<organism evidence="8 9">
    <name type="scientific">Mucuna pruriens</name>
    <name type="common">Velvet bean</name>
    <name type="synonym">Dolichos pruriens</name>
    <dbReference type="NCBI Taxonomy" id="157652"/>
    <lineage>
        <taxon>Eukaryota</taxon>
        <taxon>Viridiplantae</taxon>
        <taxon>Streptophyta</taxon>
        <taxon>Embryophyta</taxon>
        <taxon>Tracheophyta</taxon>
        <taxon>Spermatophyta</taxon>
        <taxon>Magnoliopsida</taxon>
        <taxon>eudicotyledons</taxon>
        <taxon>Gunneridae</taxon>
        <taxon>Pentapetalae</taxon>
        <taxon>rosids</taxon>
        <taxon>fabids</taxon>
        <taxon>Fabales</taxon>
        <taxon>Fabaceae</taxon>
        <taxon>Papilionoideae</taxon>
        <taxon>50 kb inversion clade</taxon>
        <taxon>NPAAA clade</taxon>
        <taxon>indigoferoid/millettioid clade</taxon>
        <taxon>Phaseoleae</taxon>
        <taxon>Mucuna</taxon>
    </lineage>
</organism>
<evidence type="ECO:0000256" key="5">
    <source>
        <dbReference type="ARBA" id="ARBA00023136"/>
    </source>
</evidence>
<comment type="caution">
    <text evidence="8">The sequence shown here is derived from an EMBL/GenBank/DDBJ whole genome shotgun (WGS) entry which is preliminary data.</text>
</comment>
<evidence type="ECO:0000256" key="6">
    <source>
        <dbReference type="PROSITE-ProRule" id="PRU00175"/>
    </source>
</evidence>
<dbReference type="SMART" id="SM00184">
    <property type="entry name" value="RING"/>
    <property type="match status" value="1"/>
</dbReference>
<evidence type="ECO:0000256" key="4">
    <source>
        <dbReference type="ARBA" id="ARBA00022833"/>
    </source>
</evidence>
<dbReference type="Pfam" id="PF13639">
    <property type="entry name" value="zf-RING_2"/>
    <property type="match status" value="1"/>
</dbReference>
<feature type="domain" description="RING-type" evidence="7">
    <location>
        <begin position="183"/>
        <end position="225"/>
    </location>
</feature>
<keyword evidence="9" id="KW-1185">Reference proteome</keyword>
<feature type="non-terminal residue" evidence="8">
    <location>
        <position position="1"/>
    </location>
</feature>
<sequence>MLGFQHLTKRHILTLSLIMTKWFSEMLAATRRCKEVFSLWVLAASGGYAFDLLIKVVQREPSKGRPQKLVFLMGLAKELSRAIAALELLNFAANDEALSKVALLRSLLNGNLFMEWICPAVAQAYQCHMNARGTTYREESDIDSDIVRGRITVKGMAWNIIQKLPVQQFNSSKMLKLYNDSCCSICFQNFEDEEFVRALPKCDHFFHLVCIDKWLVQQGSCPMCRIYVPHL</sequence>
<dbReference type="GO" id="GO:0016020">
    <property type="term" value="C:membrane"/>
    <property type="evidence" value="ECO:0007669"/>
    <property type="project" value="UniProtKB-SubCell"/>
</dbReference>
<dbReference type="InterPro" id="IPR013083">
    <property type="entry name" value="Znf_RING/FYVE/PHD"/>
</dbReference>
<proteinExistence type="predicted"/>
<evidence type="ECO:0000256" key="3">
    <source>
        <dbReference type="ARBA" id="ARBA00022771"/>
    </source>
</evidence>
<dbReference type="PROSITE" id="PS50089">
    <property type="entry name" value="ZF_RING_2"/>
    <property type="match status" value="1"/>
</dbReference>
<name>A0A371HJG5_MUCPR</name>
<gene>
    <name evidence="8" type="primary">NIP1</name>
    <name evidence="8" type="ORF">CR513_13537</name>
</gene>
<protein>
    <submittedName>
        <fullName evidence="8">NEP1-interacting protein 1</fullName>
    </submittedName>
</protein>
<dbReference type="PANTHER" id="PTHR46151:SF12">
    <property type="entry name" value="RING_U-BOX SUPERFAMILY PROTEIN"/>
    <property type="match status" value="1"/>
</dbReference>
<keyword evidence="2" id="KW-0479">Metal-binding</keyword>
<keyword evidence="4" id="KW-0862">Zinc</keyword>
<evidence type="ECO:0000313" key="8">
    <source>
        <dbReference type="EMBL" id="RDY02937.1"/>
    </source>
</evidence>
<dbReference type="SUPFAM" id="SSF57850">
    <property type="entry name" value="RING/U-box"/>
    <property type="match status" value="1"/>
</dbReference>
<evidence type="ECO:0000313" key="9">
    <source>
        <dbReference type="Proteomes" id="UP000257109"/>
    </source>
</evidence>
<comment type="subcellular location">
    <subcellularLocation>
        <location evidence="1">Membrane</location>
    </subcellularLocation>
</comment>
<dbReference type="EMBL" id="QJKJ01002427">
    <property type="protein sequence ID" value="RDY02937.1"/>
    <property type="molecule type" value="Genomic_DNA"/>
</dbReference>
<reference evidence="8" key="1">
    <citation type="submission" date="2018-05" db="EMBL/GenBank/DDBJ databases">
        <title>Draft genome of Mucuna pruriens seed.</title>
        <authorList>
            <person name="Nnadi N.E."/>
            <person name="Vos R."/>
            <person name="Hasami M.H."/>
            <person name="Devisetty U.K."/>
            <person name="Aguiy J.C."/>
        </authorList>
    </citation>
    <scope>NUCLEOTIDE SEQUENCE [LARGE SCALE GENOMIC DNA]</scope>
    <source>
        <strain evidence="8">JCA_2017</strain>
    </source>
</reference>
<evidence type="ECO:0000259" key="7">
    <source>
        <dbReference type="PROSITE" id="PS50089"/>
    </source>
</evidence>
<dbReference type="GO" id="GO:0008270">
    <property type="term" value="F:zinc ion binding"/>
    <property type="evidence" value="ECO:0007669"/>
    <property type="project" value="UniProtKB-KW"/>
</dbReference>
<dbReference type="CDD" id="cd16461">
    <property type="entry name" value="RING-H2_EL5-like"/>
    <property type="match status" value="1"/>
</dbReference>
<evidence type="ECO:0000256" key="2">
    <source>
        <dbReference type="ARBA" id="ARBA00022723"/>
    </source>
</evidence>
<keyword evidence="5" id="KW-0472">Membrane</keyword>
<dbReference type="AlphaFoldDB" id="A0A371HJG5"/>
<keyword evidence="3 6" id="KW-0863">Zinc-finger</keyword>